<evidence type="ECO:0000259" key="1">
    <source>
        <dbReference type="Pfam" id="PF12697"/>
    </source>
</evidence>
<dbReference type="InterPro" id="IPR000073">
    <property type="entry name" value="AB_hydrolase_1"/>
</dbReference>
<dbReference type="PANTHER" id="PTHR43194">
    <property type="entry name" value="HYDROLASE ALPHA/BETA FOLD FAMILY"/>
    <property type="match status" value="1"/>
</dbReference>
<accession>A0A1C3ES21</accession>
<dbReference type="STRING" id="1080227.A8L45_00145"/>
<dbReference type="Gene3D" id="3.40.50.1820">
    <property type="entry name" value="alpha/beta hydrolase"/>
    <property type="match status" value="1"/>
</dbReference>
<comment type="caution">
    <text evidence="2">The sequence shown here is derived from an EMBL/GenBank/DDBJ whole genome shotgun (WGS) entry which is preliminary data.</text>
</comment>
<dbReference type="EMBL" id="LYBM01000001">
    <property type="protein sequence ID" value="ODA36057.1"/>
    <property type="molecule type" value="Genomic_DNA"/>
</dbReference>
<keyword evidence="3" id="KW-1185">Reference proteome</keyword>
<sequence>MLKQITRLVAVTLLLTLGGCTQICVEQGIKPIFLPRFITQGLDQAKYEAPWQEGNGLSYFINQAESWRPDDYQYPEGTLNEYIIIEYDGYQQLIRYLIVPQDKELHPTAKGTLMLLQGWSGAWLYPFDKQSYLNRTGQLARELGMELLLVDLRGHGMSEASKPYKAASTYGDKDVDDLTKLLQRLGSRISKPVMVAGHSYGASSGTLLAIKNPDVVASINMSGLSSIDNVLQAVKGAVSDLAPESEGLLDFCSVQTGFLPALLTRAEKEYDFDRKGSSITALGQQGKEVPLLLIGGSDDLNVPIENLHQIKQSRPNPDNVKTVVYEKCDHGSYLPLDTMYDHIRFFLTSVLTDNPLSMPDDASYMCEGET</sequence>
<evidence type="ECO:0000313" key="2">
    <source>
        <dbReference type="EMBL" id="ODA36057.1"/>
    </source>
</evidence>
<dbReference type="Proteomes" id="UP000094936">
    <property type="component" value="Unassembled WGS sequence"/>
</dbReference>
<evidence type="ECO:0000313" key="3">
    <source>
        <dbReference type="Proteomes" id="UP000094936"/>
    </source>
</evidence>
<organism evidence="2 3">
    <name type="scientific">Veronia pacifica</name>
    <dbReference type="NCBI Taxonomy" id="1080227"/>
    <lineage>
        <taxon>Bacteria</taxon>
        <taxon>Pseudomonadati</taxon>
        <taxon>Pseudomonadota</taxon>
        <taxon>Gammaproteobacteria</taxon>
        <taxon>Vibrionales</taxon>
        <taxon>Vibrionaceae</taxon>
        <taxon>Veronia</taxon>
    </lineage>
</organism>
<protein>
    <recommendedName>
        <fullName evidence="1">AB hydrolase-1 domain-containing protein</fullName>
    </recommendedName>
</protein>
<dbReference type="Pfam" id="PF12697">
    <property type="entry name" value="Abhydrolase_6"/>
    <property type="match status" value="1"/>
</dbReference>
<dbReference type="PANTHER" id="PTHR43194:SF2">
    <property type="entry name" value="PEROXISOMAL MEMBRANE PROTEIN LPX1"/>
    <property type="match status" value="1"/>
</dbReference>
<dbReference type="InterPro" id="IPR050228">
    <property type="entry name" value="Carboxylesterase_BioH"/>
</dbReference>
<gene>
    <name evidence="2" type="ORF">A8L45_00145</name>
</gene>
<dbReference type="AlphaFoldDB" id="A0A1C3ES21"/>
<dbReference type="InterPro" id="IPR029058">
    <property type="entry name" value="AB_hydrolase_fold"/>
</dbReference>
<reference evidence="2 3" key="1">
    <citation type="submission" date="2016-05" db="EMBL/GenBank/DDBJ databases">
        <title>Genomic Taxonomy of the Vibrionaceae.</title>
        <authorList>
            <person name="Gomez-Gil B."/>
            <person name="Enciso-Ibarra J."/>
        </authorList>
    </citation>
    <scope>NUCLEOTIDE SEQUENCE [LARGE SCALE GENOMIC DNA]</scope>
    <source>
        <strain evidence="2 3">CAIM 1920</strain>
    </source>
</reference>
<dbReference type="OrthoDB" id="9793083at2"/>
<dbReference type="SUPFAM" id="SSF53474">
    <property type="entry name" value="alpha/beta-Hydrolases"/>
    <property type="match status" value="1"/>
</dbReference>
<name>A0A1C3ES21_9GAMM</name>
<dbReference type="PROSITE" id="PS51257">
    <property type="entry name" value="PROKAR_LIPOPROTEIN"/>
    <property type="match status" value="1"/>
</dbReference>
<dbReference type="RefSeq" id="WP_068897976.1">
    <property type="nucleotide sequence ID" value="NZ_JBHUIF010000002.1"/>
</dbReference>
<proteinExistence type="predicted"/>
<feature type="domain" description="AB hydrolase-1" evidence="1">
    <location>
        <begin position="119"/>
        <end position="334"/>
    </location>
</feature>